<dbReference type="GO" id="GO:0009401">
    <property type="term" value="P:phosphoenolpyruvate-dependent sugar phosphotransferase system"/>
    <property type="evidence" value="ECO:0007669"/>
    <property type="project" value="UniProtKB-KW"/>
</dbReference>
<dbReference type="InterPro" id="IPR023151">
    <property type="entry name" value="PEP_util_CS"/>
</dbReference>
<dbReference type="NCBIfam" id="TIGR01417">
    <property type="entry name" value="PTS_I_fam"/>
    <property type="match status" value="1"/>
</dbReference>
<dbReference type="PROSITE" id="PS51350">
    <property type="entry name" value="PTS_HPR_DOM"/>
    <property type="match status" value="1"/>
</dbReference>
<comment type="similarity">
    <text evidence="4">Belongs to the PEP-utilizing enzyme family.</text>
</comment>
<dbReference type="GO" id="GO:0008965">
    <property type="term" value="F:phosphoenolpyruvate-protein phosphotransferase activity"/>
    <property type="evidence" value="ECO:0007669"/>
    <property type="project" value="UniProtKB-EC"/>
</dbReference>
<dbReference type="EMBL" id="JXTP01000026">
    <property type="protein sequence ID" value="KIU28741.1"/>
    <property type="molecule type" value="Genomic_DNA"/>
</dbReference>
<comment type="subcellular location">
    <subcellularLocation>
        <location evidence="3">Cytoplasm</location>
    </subcellularLocation>
</comment>
<dbReference type="Gene3D" id="1.10.274.10">
    <property type="entry name" value="PtsI, HPr-binding domain"/>
    <property type="match status" value="1"/>
</dbReference>
<comment type="catalytic activity">
    <reaction evidence="1">
        <text>L-histidyl-[protein] + phosphoenolpyruvate = N(pros)-phospho-L-histidyl-[protein] + pyruvate</text>
        <dbReference type="Rhea" id="RHEA:23880"/>
        <dbReference type="Rhea" id="RHEA-COMP:9745"/>
        <dbReference type="Rhea" id="RHEA-COMP:9746"/>
        <dbReference type="ChEBI" id="CHEBI:15361"/>
        <dbReference type="ChEBI" id="CHEBI:29979"/>
        <dbReference type="ChEBI" id="CHEBI:58702"/>
        <dbReference type="ChEBI" id="CHEBI:64837"/>
        <dbReference type="EC" id="2.7.3.9"/>
    </reaction>
</comment>
<dbReference type="Pfam" id="PF05524">
    <property type="entry name" value="PEP-utilisers_N"/>
    <property type="match status" value="1"/>
</dbReference>
<dbReference type="NCBIfam" id="TIGR00830">
    <property type="entry name" value="PTBA"/>
    <property type="match status" value="1"/>
</dbReference>
<proteinExistence type="inferred from homology"/>
<feature type="domain" description="HPr" evidence="15">
    <location>
        <begin position="166"/>
        <end position="258"/>
    </location>
</feature>
<keyword evidence="7" id="KW-0963">Cytoplasm</keyword>
<keyword evidence="6" id="KW-0813">Transport</keyword>
<dbReference type="InterPro" id="IPR008279">
    <property type="entry name" value="PEP-util_enz_mobile_dom"/>
</dbReference>
<dbReference type="InterPro" id="IPR006318">
    <property type="entry name" value="PTS_EI-like"/>
</dbReference>
<evidence type="ECO:0000256" key="6">
    <source>
        <dbReference type="ARBA" id="ARBA00022448"/>
    </source>
</evidence>
<keyword evidence="10" id="KW-0598">Phosphotransferase system</keyword>
<feature type="domain" description="PTS EIIA type-1" evidence="14">
    <location>
        <begin position="22"/>
        <end position="126"/>
    </location>
</feature>
<dbReference type="InterPro" id="IPR036637">
    <property type="entry name" value="Phosphohistidine_dom_sf"/>
</dbReference>
<dbReference type="Gene3D" id="3.30.1340.10">
    <property type="entry name" value="HPr-like"/>
    <property type="match status" value="1"/>
</dbReference>
<dbReference type="SUPFAM" id="SSF47831">
    <property type="entry name" value="Enzyme I of the PEP:sugar phosphotransferase system HPr-binding (sub)domain"/>
    <property type="match status" value="1"/>
</dbReference>
<dbReference type="Pfam" id="PF00381">
    <property type="entry name" value="PTS-HPr"/>
    <property type="match status" value="1"/>
</dbReference>
<dbReference type="Pfam" id="PF00358">
    <property type="entry name" value="PTS_EIIA_1"/>
    <property type="match status" value="1"/>
</dbReference>
<evidence type="ECO:0000256" key="10">
    <source>
        <dbReference type="ARBA" id="ARBA00022683"/>
    </source>
</evidence>
<dbReference type="InterPro" id="IPR011055">
    <property type="entry name" value="Dup_hybrid_motif"/>
</dbReference>
<evidence type="ECO:0000313" key="16">
    <source>
        <dbReference type="EMBL" id="KIU28741.1"/>
    </source>
</evidence>
<protein>
    <recommendedName>
        <fullName evidence="5">phosphoenolpyruvate--protein phosphotransferase</fullName>
        <ecNumber evidence="5">2.7.3.9</ecNumber>
    </recommendedName>
</protein>
<evidence type="ECO:0000256" key="9">
    <source>
        <dbReference type="ARBA" id="ARBA00022679"/>
    </source>
</evidence>
<dbReference type="SUPFAM" id="SSF55594">
    <property type="entry name" value="HPr-like"/>
    <property type="match status" value="1"/>
</dbReference>
<evidence type="ECO:0000256" key="11">
    <source>
        <dbReference type="ARBA" id="ARBA00022723"/>
    </source>
</evidence>
<accession>A0A0D1MMR1</accession>
<evidence type="ECO:0000256" key="13">
    <source>
        <dbReference type="ARBA" id="ARBA00022842"/>
    </source>
</evidence>
<evidence type="ECO:0000259" key="15">
    <source>
        <dbReference type="PROSITE" id="PS51350"/>
    </source>
</evidence>
<evidence type="ECO:0000256" key="2">
    <source>
        <dbReference type="ARBA" id="ARBA00001946"/>
    </source>
</evidence>
<dbReference type="InterPro" id="IPR035895">
    <property type="entry name" value="HPr-like_sf"/>
</dbReference>
<evidence type="ECO:0000256" key="5">
    <source>
        <dbReference type="ARBA" id="ARBA00012232"/>
    </source>
</evidence>
<keyword evidence="8" id="KW-0762">Sugar transport</keyword>
<dbReference type="InterPro" id="IPR036618">
    <property type="entry name" value="PtsI_HPr-bd_sf"/>
</dbReference>
<organism evidence="16 17">
    <name type="scientific">Sphingomonas melonis</name>
    <dbReference type="NCBI Taxonomy" id="152682"/>
    <lineage>
        <taxon>Bacteria</taxon>
        <taxon>Pseudomonadati</taxon>
        <taxon>Pseudomonadota</taxon>
        <taxon>Alphaproteobacteria</taxon>
        <taxon>Sphingomonadales</taxon>
        <taxon>Sphingomonadaceae</taxon>
        <taxon>Sphingomonas</taxon>
    </lineage>
</organism>
<dbReference type="PROSITE" id="PS51093">
    <property type="entry name" value="PTS_EIIA_TYPE_1"/>
    <property type="match status" value="1"/>
</dbReference>
<keyword evidence="12" id="KW-0418">Kinase</keyword>
<evidence type="ECO:0000256" key="7">
    <source>
        <dbReference type="ARBA" id="ARBA00022490"/>
    </source>
</evidence>
<keyword evidence="9 16" id="KW-0808">Transferase</keyword>
<name>A0A0D1MMR1_9SPHN</name>
<dbReference type="PROSITE" id="PS00742">
    <property type="entry name" value="PEP_ENZYMES_2"/>
    <property type="match status" value="1"/>
</dbReference>
<gene>
    <name evidence="16" type="ORF">SR41_06825</name>
</gene>
<sequence length="832" mass="82741">MIDVQLKAPLAGWVLPLGGIPDPVFAEGMMGPGLGIDPVGDTLHAPCDATVLTVHAAGHAVTLGLGEGVALLMHIGIDTVAMAGKGFTPLVAPGDAVRSGDPLIRFDLDAVVLGAASAVTPVIVVEGASVSLADAAGEGLVAVGDPLVRIVSGPADAATAAASGETVRHETIVRLPHGLHARPAARIVAAVRESGADVQLIAAGQTAAASSPIALLSLGLATGSPVTIVARGSGAEAVIAAIEALLTHEVEDSAAPAPAARPVVRATPATLPPGVLGGVSAAPGLAIGPAFWLRAEVPDVPSAGEGVVVERERLAAALASVDGALDAEAARPGHLGGVLQAHRAILADPDLRARADAAVANGLSAAAAMLSAAETQGAALRASGNARIAERADDIRDVALRVVHAILGTQPALASVPAGAIVLADELLPSQLGALSAAQVAGFALAGGGPTSHVAILAAGMGVPMVVALGLAIDAIDDGAVLMLDADAAILIPNPTEECLAAARDTIAQRAADEAAALAAGDRPATTADGQAIHVYANLGSLADAQAAAAQGAEGCGLLRTEFLFLDRATPPDVAEQAADYRGIVAALPDRPVVIRLLDVGGDKPAPYLDIPTEENPALGLRGIRVALARPEVLDAQLRAILSVPDVARCRIMVPMVASVDEMIAVRAALDALRDELGVGPVQLGAMVETPAAAATADLIAAHSDFLSIGSNDLTQYVLAMDRGNPALAAGIDGLHPAVLRLIEMTCRGAATRGVPVSVCGGLAADPLAAPILVGLGVRTLSVPPARVPAIKALVARLTLPAVQDLAAAALSAASAAEVRGLARRFAEEAAR</sequence>
<dbReference type="PRINTS" id="PR00107">
    <property type="entry name" value="PHOSPHOCPHPR"/>
</dbReference>
<dbReference type="InterPro" id="IPR000121">
    <property type="entry name" value="PEP_util_C"/>
</dbReference>
<dbReference type="Gene3D" id="3.50.30.10">
    <property type="entry name" value="Phosphohistidine domain"/>
    <property type="match status" value="1"/>
</dbReference>
<dbReference type="SUPFAM" id="SSF52009">
    <property type="entry name" value="Phosphohistidine domain"/>
    <property type="match status" value="1"/>
</dbReference>
<dbReference type="PANTHER" id="PTHR46244">
    <property type="entry name" value="PHOSPHOENOLPYRUVATE-PROTEIN PHOSPHOTRANSFERASE"/>
    <property type="match status" value="1"/>
</dbReference>
<dbReference type="PATRIC" id="fig|1549858.7.peg.1240"/>
<dbReference type="InterPro" id="IPR015813">
    <property type="entry name" value="Pyrv/PenolPyrv_kinase-like_dom"/>
</dbReference>
<dbReference type="Proteomes" id="UP000033203">
    <property type="component" value="Unassembled WGS sequence"/>
</dbReference>
<evidence type="ECO:0000256" key="1">
    <source>
        <dbReference type="ARBA" id="ARBA00000683"/>
    </source>
</evidence>
<keyword evidence="11" id="KW-0479">Metal-binding</keyword>
<dbReference type="InterPro" id="IPR008731">
    <property type="entry name" value="PTS_EIN"/>
</dbReference>
<dbReference type="PROSITE" id="PS00369">
    <property type="entry name" value="PTS_HPR_HIS"/>
    <property type="match status" value="1"/>
</dbReference>
<evidence type="ECO:0000259" key="14">
    <source>
        <dbReference type="PROSITE" id="PS51093"/>
    </source>
</evidence>
<dbReference type="CDD" id="cd00367">
    <property type="entry name" value="PTS-HPr_like"/>
    <property type="match status" value="1"/>
</dbReference>
<evidence type="ECO:0000256" key="12">
    <source>
        <dbReference type="ARBA" id="ARBA00022777"/>
    </source>
</evidence>
<dbReference type="GO" id="GO:0046872">
    <property type="term" value="F:metal ion binding"/>
    <property type="evidence" value="ECO:0007669"/>
    <property type="project" value="UniProtKB-KW"/>
</dbReference>
<keyword evidence="13" id="KW-0460">Magnesium</keyword>
<dbReference type="GO" id="GO:0005737">
    <property type="term" value="C:cytoplasm"/>
    <property type="evidence" value="ECO:0007669"/>
    <property type="project" value="UniProtKB-SubCell"/>
</dbReference>
<dbReference type="InterPro" id="IPR040442">
    <property type="entry name" value="Pyrv_kinase-like_dom_sf"/>
</dbReference>
<dbReference type="Gene3D" id="3.20.20.60">
    <property type="entry name" value="Phosphoenolpyruvate-binding domains"/>
    <property type="match status" value="1"/>
</dbReference>
<dbReference type="InterPro" id="IPR050499">
    <property type="entry name" value="PEP-utilizing_PTS_enzyme"/>
</dbReference>
<evidence type="ECO:0000256" key="4">
    <source>
        <dbReference type="ARBA" id="ARBA00007837"/>
    </source>
</evidence>
<dbReference type="PROSITE" id="PS00371">
    <property type="entry name" value="PTS_EIIA_TYPE_1_HIS"/>
    <property type="match status" value="1"/>
</dbReference>
<dbReference type="EC" id="2.7.3.9" evidence="5"/>
<reference evidence="16 17" key="1">
    <citation type="submission" date="2015-01" db="EMBL/GenBank/DDBJ databases">
        <title>Genome of Sphingomonas taxi strain 30a.</title>
        <authorList>
            <person name="Eevers N."/>
            <person name="Van Hamme J."/>
            <person name="Bottos E."/>
            <person name="Weyens N."/>
            <person name="Vangronsveld J."/>
        </authorList>
    </citation>
    <scope>NUCLEOTIDE SEQUENCE [LARGE SCALE GENOMIC DNA]</scope>
    <source>
        <strain evidence="16 17">30a</strain>
    </source>
</reference>
<dbReference type="Gene3D" id="2.70.70.10">
    <property type="entry name" value="Glucose Permease (Domain IIA)"/>
    <property type="match status" value="1"/>
</dbReference>
<dbReference type="PRINTS" id="PR01736">
    <property type="entry name" value="PHPHTRNFRASE"/>
</dbReference>
<dbReference type="InterPro" id="IPR000032">
    <property type="entry name" value="HPr-like"/>
</dbReference>
<dbReference type="Pfam" id="PF00391">
    <property type="entry name" value="PEP-utilizers"/>
    <property type="match status" value="1"/>
</dbReference>
<dbReference type="PANTHER" id="PTHR46244:SF6">
    <property type="entry name" value="PHOSPHOENOLPYRUVATE-PROTEIN PHOSPHOTRANSFERASE"/>
    <property type="match status" value="1"/>
</dbReference>
<comment type="cofactor">
    <cofactor evidence="2">
        <name>Mg(2+)</name>
        <dbReference type="ChEBI" id="CHEBI:18420"/>
    </cofactor>
</comment>
<dbReference type="SUPFAM" id="SSF51261">
    <property type="entry name" value="Duplicated hybrid motif"/>
    <property type="match status" value="1"/>
</dbReference>
<dbReference type="InterPro" id="IPR001020">
    <property type="entry name" value="PTS_HPr_His_P_site"/>
</dbReference>
<dbReference type="SUPFAM" id="SSF51621">
    <property type="entry name" value="Phosphoenolpyruvate/pyruvate domain"/>
    <property type="match status" value="1"/>
</dbReference>
<dbReference type="NCBIfam" id="TIGR01003">
    <property type="entry name" value="PTS_HPr_family"/>
    <property type="match status" value="1"/>
</dbReference>
<dbReference type="AlphaFoldDB" id="A0A0D1MMR1"/>
<evidence type="ECO:0000313" key="17">
    <source>
        <dbReference type="Proteomes" id="UP000033203"/>
    </source>
</evidence>
<dbReference type="InterPro" id="IPR001127">
    <property type="entry name" value="PTS_EIIA_1_perm"/>
</dbReference>
<dbReference type="Pfam" id="PF02896">
    <property type="entry name" value="PEP-utilizers_C"/>
    <property type="match status" value="1"/>
</dbReference>
<dbReference type="GO" id="GO:0016301">
    <property type="term" value="F:kinase activity"/>
    <property type="evidence" value="ECO:0007669"/>
    <property type="project" value="UniProtKB-KW"/>
</dbReference>
<comment type="caution">
    <text evidence="16">The sequence shown here is derived from an EMBL/GenBank/DDBJ whole genome shotgun (WGS) entry which is preliminary data.</text>
</comment>
<evidence type="ECO:0000256" key="8">
    <source>
        <dbReference type="ARBA" id="ARBA00022597"/>
    </source>
</evidence>
<keyword evidence="16" id="KW-0670">Pyruvate</keyword>
<evidence type="ECO:0000256" key="3">
    <source>
        <dbReference type="ARBA" id="ARBA00004496"/>
    </source>
</evidence>